<sequence length="169" mass="19256">MKNAKTFQGAKDKGYEAMVRLSASLENLYVDDKVLLATWYLSKAINQSQFEQAHWWALGRLASRTPLYGSQHNVIAREQIEQWLPKLLEQNWIKEPMAAFACVLMCRKTGDRSLDISDDYRTLVIDKLKVSKAPSNWLELVSEVKELSESDSKKLFGDALPAGLHLLKD</sequence>
<protein>
    <submittedName>
        <fullName evidence="1">Chaperone protein DnaK</fullName>
    </submittedName>
</protein>
<organism evidence="1 2">
    <name type="scientific">Vibrio variabilis</name>
    <dbReference type="NCBI Taxonomy" id="990271"/>
    <lineage>
        <taxon>Bacteria</taxon>
        <taxon>Pseudomonadati</taxon>
        <taxon>Pseudomonadota</taxon>
        <taxon>Gammaproteobacteria</taxon>
        <taxon>Vibrionales</taxon>
        <taxon>Vibrionaceae</taxon>
        <taxon>Vibrio</taxon>
    </lineage>
</organism>
<gene>
    <name evidence="1" type="ORF">JCM19239_3722</name>
</gene>
<dbReference type="EMBL" id="BBMS01000010">
    <property type="protein sequence ID" value="GAL25448.1"/>
    <property type="molecule type" value="Genomic_DNA"/>
</dbReference>
<proteinExistence type="predicted"/>
<keyword evidence="2" id="KW-1185">Reference proteome</keyword>
<reference evidence="2" key="1">
    <citation type="submission" date="2014-09" db="EMBL/GenBank/DDBJ databases">
        <title>Vibrio variabilis JCM 19239. (C206) whole genome shotgun sequence.</title>
        <authorList>
            <person name="Sawabe T."/>
            <person name="Meirelles P."/>
            <person name="Nakanishi M."/>
            <person name="Sayaka M."/>
            <person name="Hattori M."/>
            <person name="Ohkuma M."/>
        </authorList>
    </citation>
    <scope>NUCLEOTIDE SEQUENCE [LARGE SCALE GENOMIC DNA]</scope>
    <source>
        <strain evidence="2">JCM 19239</strain>
    </source>
</reference>
<name>A0ABQ0J9K4_9VIBR</name>
<accession>A0ABQ0J9K4</accession>
<dbReference type="Proteomes" id="UP000029223">
    <property type="component" value="Unassembled WGS sequence"/>
</dbReference>
<evidence type="ECO:0000313" key="1">
    <source>
        <dbReference type="EMBL" id="GAL25448.1"/>
    </source>
</evidence>
<dbReference type="Pfam" id="PF12531">
    <property type="entry name" value="DUF3731"/>
    <property type="match status" value="1"/>
</dbReference>
<reference evidence="2" key="2">
    <citation type="submission" date="2014-09" db="EMBL/GenBank/DDBJ databases">
        <authorList>
            <consortium name="NBRP consortium"/>
            <person name="Sawabe T."/>
            <person name="Meirelles P."/>
            <person name="Nakanishi M."/>
            <person name="Sayaka M."/>
            <person name="Hattori M."/>
            <person name="Ohkuma M."/>
        </authorList>
    </citation>
    <scope>NUCLEOTIDE SEQUENCE [LARGE SCALE GENOMIC DNA]</scope>
    <source>
        <strain evidence="2">JCM 19239</strain>
    </source>
</reference>
<comment type="caution">
    <text evidence="1">The sequence shown here is derived from an EMBL/GenBank/DDBJ whole genome shotgun (WGS) entry which is preliminary data.</text>
</comment>
<dbReference type="InterPro" id="IPR021030">
    <property type="entry name" value="DUF3731"/>
</dbReference>
<evidence type="ECO:0000313" key="2">
    <source>
        <dbReference type="Proteomes" id="UP000029223"/>
    </source>
</evidence>